<keyword evidence="9" id="KW-1015">Disulfide bond</keyword>
<dbReference type="GO" id="GO:0005576">
    <property type="term" value="C:extracellular region"/>
    <property type="evidence" value="ECO:0007669"/>
    <property type="project" value="UniProtKB-SubCell"/>
</dbReference>
<accession>A0A368VFZ3</accession>
<dbReference type="SMART" id="SM00641">
    <property type="entry name" value="Glyco_25"/>
    <property type="match status" value="1"/>
</dbReference>
<feature type="compositionally biased region" description="Low complexity" evidence="12">
    <location>
        <begin position="221"/>
        <end position="234"/>
    </location>
</feature>
<evidence type="ECO:0000256" key="10">
    <source>
        <dbReference type="ARBA" id="ARBA00023295"/>
    </source>
</evidence>
<evidence type="ECO:0000256" key="9">
    <source>
        <dbReference type="ARBA" id="ARBA00023157"/>
    </source>
</evidence>
<comment type="catalytic activity">
    <reaction evidence="1">
        <text>Hydrolysis of (1-&gt;4)-beta-linkages between N-acetylmuramic acid and N-acetyl-D-glucosamine residues in a peptidoglycan and between N-acetyl-D-glucosamine residues in chitodextrins.</text>
        <dbReference type="EC" id="3.2.1.17"/>
    </reaction>
</comment>
<dbReference type="GO" id="GO:0016998">
    <property type="term" value="P:cell wall macromolecule catabolic process"/>
    <property type="evidence" value="ECO:0007669"/>
    <property type="project" value="InterPro"/>
</dbReference>
<keyword evidence="10" id="KW-0326">Glycosidase</keyword>
<gene>
    <name evidence="13" type="ORF">DFQ14_11648</name>
</gene>
<evidence type="ECO:0000256" key="1">
    <source>
        <dbReference type="ARBA" id="ARBA00000632"/>
    </source>
</evidence>
<dbReference type="AlphaFoldDB" id="A0A368VFZ3"/>
<dbReference type="GO" id="GO:0016052">
    <property type="term" value="P:carbohydrate catabolic process"/>
    <property type="evidence" value="ECO:0007669"/>
    <property type="project" value="TreeGrafter"/>
</dbReference>
<feature type="region of interest" description="Disordered" evidence="12">
    <location>
        <begin position="1"/>
        <end position="56"/>
    </location>
</feature>
<protein>
    <recommendedName>
        <fullName evidence="4">lysozyme</fullName>
        <ecNumber evidence="4">3.2.1.17</ecNumber>
    </recommendedName>
</protein>
<dbReference type="Proteomes" id="UP000253495">
    <property type="component" value="Unassembled WGS sequence"/>
</dbReference>
<dbReference type="SUPFAM" id="SSF51445">
    <property type="entry name" value="(Trans)glycosidases"/>
    <property type="match status" value="1"/>
</dbReference>
<keyword evidence="8" id="KW-0378">Hydrolase</keyword>
<sequence>MASPDSYEPPEENPRTQAGTPNPANTEPMDQRNSTNSPEEPNDHRRQSATHKGARFADRVQPAAQRFGRQVMVLLQRLWLWLAPFLQRFSRRVALLARRGEEWLSPRMQRFGRQVALWVQRLQRRAAPYVQRLHQWAAPYEQRIQRWAAPYVEPVRKRVAPHVAAVRAKLPVMRTGRHHRVSTRTRSVQIGAAVAAFGVLALVFGSTGAQHRAVDPAVQAEDMAPAAAPAPQQALKDTFDGKSKSGSADESEENSDQPKMKIGPNASGIDVSNHNGSVDWNKVAASGKKFAFVLATDGQSFTNPMFEEQFQGAKEAGLLTGAYHFARPTGSAVAQADRLVNTMGNTEDGKTLPPVLDMEVSPSGGSCYGKSSGEMHTWMQTFLDRVKERTGEKGIVYANPSFWSNCMDGSDAFSEYPLWVAAYQVDQPSIPGGWDKYTFWQFTHKGSVPGVDGYTDINKFQGSGEELLELAD</sequence>
<dbReference type="EC" id="3.2.1.17" evidence="4"/>
<evidence type="ECO:0000256" key="3">
    <source>
        <dbReference type="ARBA" id="ARBA00010646"/>
    </source>
</evidence>
<dbReference type="GO" id="GO:0003796">
    <property type="term" value="F:lysozyme activity"/>
    <property type="evidence" value="ECO:0007669"/>
    <property type="project" value="UniProtKB-EC"/>
</dbReference>
<evidence type="ECO:0000256" key="4">
    <source>
        <dbReference type="ARBA" id="ARBA00012732"/>
    </source>
</evidence>
<organism evidence="13 14">
    <name type="scientific">Halopolyspora algeriensis</name>
    <dbReference type="NCBI Taxonomy" id="1500506"/>
    <lineage>
        <taxon>Bacteria</taxon>
        <taxon>Bacillati</taxon>
        <taxon>Actinomycetota</taxon>
        <taxon>Actinomycetes</taxon>
        <taxon>Actinomycetes incertae sedis</taxon>
        <taxon>Halopolyspora</taxon>
    </lineage>
</organism>
<evidence type="ECO:0000313" key="14">
    <source>
        <dbReference type="Proteomes" id="UP000253495"/>
    </source>
</evidence>
<comment type="caution">
    <text evidence="13">The sequence shown here is derived from an EMBL/GenBank/DDBJ whole genome shotgun (WGS) entry which is preliminary data.</text>
</comment>
<comment type="similarity">
    <text evidence="3">Belongs to the glycosyl hydrolase 25 family.</text>
</comment>
<evidence type="ECO:0000256" key="11">
    <source>
        <dbReference type="ARBA" id="ARBA00055588"/>
    </source>
</evidence>
<evidence type="ECO:0000256" key="12">
    <source>
        <dbReference type="SAM" id="MobiDB-lite"/>
    </source>
</evidence>
<comment type="subcellular location">
    <subcellularLocation>
        <location evidence="2">Secreted</location>
    </subcellularLocation>
</comment>
<evidence type="ECO:0000256" key="6">
    <source>
        <dbReference type="ARBA" id="ARBA00022529"/>
    </source>
</evidence>
<dbReference type="InterPro" id="IPR018077">
    <property type="entry name" value="Glyco_hydro_fam25_subgr"/>
</dbReference>
<dbReference type="GO" id="GO:0009253">
    <property type="term" value="P:peptidoglycan catabolic process"/>
    <property type="evidence" value="ECO:0007669"/>
    <property type="project" value="InterPro"/>
</dbReference>
<dbReference type="GO" id="GO:0042742">
    <property type="term" value="P:defense response to bacterium"/>
    <property type="evidence" value="ECO:0007669"/>
    <property type="project" value="UniProtKB-KW"/>
</dbReference>
<name>A0A368VFZ3_9ACTN</name>
<dbReference type="PANTHER" id="PTHR34135">
    <property type="entry name" value="LYSOZYME"/>
    <property type="match status" value="1"/>
</dbReference>
<dbReference type="FunFam" id="3.20.20.80:FF:000060">
    <property type="entry name" value="Lysozyme M1"/>
    <property type="match status" value="1"/>
</dbReference>
<dbReference type="GO" id="GO:0031640">
    <property type="term" value="P:killing of cells of another organism"/>
    <property type="evidence" value="ECO:0007669"/>
    <property type="project" value="UniProtKB-KW"/>
</dbReference>
<dbReference type="Gene3D" id="1.20.5.1230">
    <property type="entry name" value="Apolipoprotein A-I"/>
    <property type="match status" value="1"/>
</dbReference>
<dbReference type="SUPFAM" id="SSF58113">
    <property type="entry name" value="Apolipoprotein A-I"/>
    <property type="match status" value="1"/>
</dbReference>
<evidence type="ECO:0000256" key="2">
    <source>
        <dbReference type="ARBA" id="ARBA00004613"/>
    </source>
</evidence>
<evidence type="ECO:0000313" key="13">
    <source>
        <dbReference type="EMBL" id="RCW39563.1"/>
    </source>
</evidence>
<dbReference type="Pfam" id="PF01183">
    <property type="entry name" value="Glyco_hydro_25"/>
    <property type="match status" value="1"/>
</dbReference>
<feature type="region of interest" description="Disordered" evidence="12">
    <location>
        <begin position="221"/>
        <end position="267"/>
    </location>
</feature>
<dbReference type="PROSITE" id="PS51904">
    <property type="entry name" value="GLYCOSYL_HYDROL_F25_2"/>
    <property type="match status" value="1"/>
</dbReference>
<dbReference type="InterPro" id="IPR002053">
    <property type="entry name" value="Glyco_hydro_25"/>
</dbReference>
<proteinExistence type="inferred from homology"/>
<evidence type="ECO:0000256" key="7">
    <source>
        <dbReference type="ARBA" id="ARBA00022638"/>
    </source>
</evidence>
<keyword evidence="14" id="KW-1185">Reference proteome</keyword>
<feature type="compositionally biased region" description="Polar residues" evidence="12">
    <location>
        <begin position="15"/>
        <end position="25"/>
    </location>
</feature>
<keyword evidence="7" id="KW-0081">Bacteriolytic enzyme</keyword>
<evidence type="ECO:0000256" key="5">
    <source>
        <dbReference type="ARBA" id="ARBA00022525"/>
    </source>
</evidence>
<dbReference type="InterPro" id="IPR017853">
    <property type="entry name" value="GH"/>
</dbReference>
<reference evidence="13 14" key="1">
    <citation type="submission" date="2018-07" db="EMBL/GenBank/DDBJ databases">
        <title>Genomic Encyclopedia of Type Strains, Phase III (KMG-III): the genomes of soil and plant-associated and newly described type strains.</title>
        <authorList>
            <person name="Whitman W."/>
        </authorList>
    </citation>
    <scope>NUCLEOTIDE SEQUENCE [LARGE SCALE GENOMIC DNA]</scope>
    <source>
        <strain evidence="13 14">CECT 8575</strain>
    </source>
</reference>
<keyword evidence="6" id="KW-0929">Antimicrobial</keyword>
<dbReference type="PANTHER" id="PTHR34135:SF2">
    <property type="entry name" value="LYSOZYME"/>
    <property type="match status" value="1"/>
</dbReference>
<dbReference type="EMBL" id="QPJC01000016">
    <property type="protein sequence ID" value="RCW39563.1"/>
    <property type="molecule type" value="Genomic_DNA"/>
</dbReference>
<dbReference type="Gene3D" id="3.20.20.80">
    <property type="entry name" value="Glycosidases"/>
    <property type="match status" value="1"/>
</dbReference>
<keyword evidence="5" id="KW-0964">Secreted</keyword>
<comment type="function">
    <text evidence="11">This enzyme has both lysozyme (acetylmuramidase) and diacetylmuramidase activities.</text>
</comment>
<evidence type="ECO:0000256" key="8">
    <source>
        <dbReference type="ARBA" id="ARBA00022801"/>
    </source>
</evidence>